<accession>M0AEA1</accession>
<protein>
    <recommendedName>
        <fullName evidence="3">CopG family transcriptional regulator</fullName>
    </recommendedName>
</protein>
<dbReference type="EMBL" id="AOIM01000007">
    <property type="protein sequence ID" value="ELY95663.1"/>
    <property type="molecule type" value="Genomic_DNA"/>
</dbReference>
<organism evidence="1 2">
    <name type="scientific">Natrialba hulunbeirensis JCM 10989</name>
    <dbReference type="NCBI Taxonomy" id="1227493"/>
    <lineage>
        <taxon>Archaea</taxon>
        <taxon>Methanobacteriati</taxon>
        <taxon>Methanobacteriota</taxon>
        <taxon>Stenosarchaea group</taxon>
        <taxon>Halobacteria</taxon>
        <taxon>Halobacteriales</taxon>
        <taxon>Natrialbaceae</taxon>
        <taxon>Natrialba</taxon>
    </lineage>
</organism>
<evidence type="ECO:0008006" key="3">
    <source>
        <dbReference type="Google" id="ProtNLM"/>
    </source>
</evidence>
<dbReference type="PATRIC" id="fig|1227493.4.peg.164"/>
<name>M0AEA1_9EURY</name>
<dbReference type="RefSeq" id="WP_006651460.1">
    <property type="nucleotide sequence ID" value="NZ_AOIM01000007.1"/>
</dbReference>
<dbReference type="OrthoDB" id="25654at2157"/>
<dbReference type="AlphaFoldDB" id="M0AEA1"/>
<evidence type="ECO:0000313" key="1">
    <source>
        <dbReference type="EMBL" id="ELY95663.1"/>
    </source>
</evidence>
<gene>
    <name evidence="1" type="ORF">C483_00919</name>
</gene>
<comment type="caution">
    <text evidence="1">The sequence shown here is derived from an EMBL/GenBank/DDBJ whole genome shotgun (WGS) entry which is preliminary data.</text>
</comment>
<proteinExistence type="predicted"/>
<dbReference type="CDD" id="cd22231">
    <property type="entry name" value="RHH_NikR_HicB-like"/>
    <property type="match status" value="1"/>
</dbReference>
<reference evidence="1 2" key="1">
    <citation type="journal article" date="2014" name="PLoS Genet.">
        <title>Phylogenetically driven sequencing of extremely halophilic archaea reveals strategies for static and dynamic osmo-response.</title>
        <authorList>
            <person name="Becker E.A."/>
            <person name="Seitzer P.M."/>
            <person name="Tritt A."/>
            <person name="Larsen D."/>
            <person name="Krusor M."/>
            <person name="Yao A.I."/>
            <person name="Wu D."/>
            <person name="Madern D."/>
            <person name="Eisen J.A."/>
            <person name="Darling A.E."/>
            <person name="Facciotti M.T."/>
        </authorList>
    </citation>
    <scope>NUCLEOTIDE SEQUENCE [LARGE SCALE GENOMIC DNA]</scope>
    <source>
        <strain evidence="1 2">JCM 10989</strain>
    </source>
</reference>
<dbReference type="Proteomes" id="UP000011519">
    <property type="component" value="Unassembled WGS sequence"/>
</dbReference>
<sequence>MSTANDTGDATTKIDVRVPDRLLEKIDEEYERRGDTSQSGAVRDCCHRRSKDVMIRKASMTTYSLTQ</sequence>
<keyword evidence="2" id="KW-1185">Reference proteome</keyword>
<evidence type="ECO:0000313" key="2">
    <source>
        <dbReference type="Proteomes" id="UP000011519"/>
    </source>
</evidence>